<accession>A0A8T0RJX9</accession>
<protein>
    <submittedName>
        <fullName evidence="2">Uncharacterized protein</fullName>
    </submittedName>
</protein>
<name>A0A8T0RJX9_PANVG</name>
<dbReference type="AlphaFoldDB" id="A0A8T0RJX9"/>
<evidence type="ECO:0000256" key="1">
    <source>
        <dbReference type="SAM" id="MobiDB-lite"/>
    </source>
</evidence>
<proteinExistence type="predicted"/>
<comment type="caution">
    <text evidence="2">The sequence shown here is derived from an EMBL/GenBank/DDBJ whole genome shotgun (WGS) entry which is preliminary data.</text>
</comment>
<feature type="region of interest" description="Disordered" evidence="1">
    <location>
        <begin position="1"/>
        <end position="78"/>
    </location>
</feature>
<evidence type="ECO:0000313" key="2">
    <source>
        <dbReference type="EMBL" id="KAG2586327.1"/>
    </source>
</evidence>
<reference evidence="2" key="1">
    <citation type="submission" date="2020-05" db="EMBL/GenBank/DDBJ databases">
        <title>WGS assembly of Panicum virgatum.</title>
        <authorList>
            <person name="Lovell J.T."/>
            <person name="Jenkins J."/>
            <person name="Shu S."/>
            <person name="Juenger T.E."/>
            <person name="Schmutz J."/>
        </authorList>
    </citation>
    <scope>NUCLEOTIDE SEQUENCE</scope>
    <source>
        <strain evidence="2">AP13</strain>
    </source>
</reference>
<sequence>MRLMPPLPRLRPERPRPTRCHRSRARPDQHRAPRPRAAAGRVATPAPLLLRSRPTQHAALVEQRRPPPSALLRTRGWPASSKLAGGPVQFFSREEPEQRLGAVPLSLLEGALAAVVASIPPLPPATKVRPLEKASCLISKYKMQNFYKSFTWCMKYN</sequence>
<evidence type="ECO:0000313" key="3">
    <source>
        <dbReference type="Proteomes" id="UP000823388"/>
    </source>
</evidence>
<keyword evidence="3" id="KW-1185">Reference proteome</keyword>
<dbReference type="Proteomes" id="UP000823388">
    <property type="component" value="Chromosome 5N"/>
</dbReference>
<organism evidence="2 3">
    <name type="scientific">Panicum virgatum</name>
    <name type="common">Blackwell switchgrass</name>
    <dbReference type="NCBI Taxonomy" id="38727"/>
    <lineage>
        <taxon>Eukaryota</taxon>
        <taxon>Viridiplantae</taxon>
        <taxon>Streptophyta</taxon>
        <taxon>Embryophyta</taxon>
        <taxon>Tracheophyta</taxon>
        <taxon>Spermatophyta</taxon>
        <taxon>Magnoliopsida</taxon>
        <taxon>Liliopsida</taxon>
        <taxon>Poales</taxon>
        <taxon>Poaceae</taxon>
        <taxon>PACMAD clade</taxon>
        <taxon>Panicoideae</taxon>
        <taxon>Panicodae</taxon>
        <taxon>Paniceae</taxon>
        <taxon>Panicinae</taxon>
        <taxon>Panicum</taxon>
        <taxon>Panicum sect. Hiantes</taxon>
    </lineage>
</organism>
<gene>
    <name evidence="2" type="ORF">PVAP13_5NG048008</name>
</gene>
<feature type="compositionally biased region" description="Low complexity" evidence="1">
    <location>
        <begin position="35"/>
        <end position="47"/>
    </location>
</feature>
<dbReference type="EMBL" id="CM029046">
    <property type="protein sequence ID" value="KAG2586327.1"/>
    <property type="molecule type" value="Genomic_DNA"/>
</dbReference>